<accession>A0A3A9WGP3</accession>
<comment type="caution">
    <text evidence="2">The sequence shown here is derived from an EMBL/GenBank/DDBJ whole genome shotgun (WGS) entry which is preliminary data.</text>
</comment>
<evidence type="ECO:0000313" key="2">
    <source>
        <dbReference type="EMBL" id="RKN11969.1"/>
    </source>
</evidence>
<protein>
    <submittedName>
        <fullName evidence="2">Uncharacterized protein</fullName>
    </submittedName>
</protein>
<reference evidence="4 5" key="1">
    <citation type="submission" date="2018-09" db="EMBL/GenBank/DDBJ databases">
        <title>Streptomyces sp. nov. DS1-2, an endophytic actinomycete isolated from roots of Dendrobium scabrilingue.</title>
        <authorList>
            <person name="Kuncharoen N."/>
            <person name="Kudo T."/>
            <person name="Ohkuma M."/>
            <person name="Yuki M."/>
            <person name="Tanasupawat S."/>
        </authorList>
    </citation>
    <scope>NUCLEOTIDE SEQUENCE [LARGE SCALE GENOMIC DNA]</scope>
    <source>
        <strain evidence="2 5">AZ1-7</strain>
        <strain evidence="3 4">DS1-2</strain>
    </source>
</reference>
<proteinExistence type="predicted"/>
<keyword evidence="1" id="KW-1133">Transmembrane helix</keyword>
<evidence type="ECO:0000313" key="5">
    <source>
        <dbReference type="Proteomes" id="UP000275024"/>
    </source>
</evidence>
<dbReference type="EMBL" id="RBDY01000003">
    <property type="protein sequence ID" value="RKN25979.1"/>
    <property type="molecule type" value="Genomic_DNA"/>
</dbReference>
<feature type="transmembrane region" description="Helical" evidence="1">
    <location>
        <begin position="53"/>
        <end position="73"/>
    </location>
</feature>
<dbReference type="Proteomes" id="UP000268652">
    <property type="component" value="Unassembled WGS sequence"/>
</dbReference>
<dbReference type="OrthoDB" id="4147838at2"/>
<dbReference type="EMBL" id="RBDX01000002">
    <property type="protein sequence ID" value="RKN11969.1"/>
    <property type="molecule type" value="Genomic_DNA"/>
</dbReference>
<keyword evidence="4" id="KW-1185">Reference proteome</keyword>
<evidence type="ECO:0000256" key="1">
    <source>
        <dbReference type="SAM" id="Phobius"/>
    </source>
</evidence>
<name>A0A3A9WGP3_9ACTN</name>
<dbReference type="Proteomes" id="UP000275024">
    <property type="component" value="Unassembled WGS sequence"/>
</dbReference>
<dbReference type="RefSeq" id="WP_120695990.1">
    <property type="nucleotide sequence ID" value="NZ_RBDX01000002.1"/>
</dbReference>
<organism evidence="2 5">
    <name type="scientific">Streptomyces radicis</name>
    <dbReference type="NCBI Taxonomy" id="1750517"/>
    <lineage>
        <taxon>Bacteria</taxon>
        <taxon>Bacillati</taxon>
        <taxon>Actinomycetota</taxon>
        <taxon>Actinomycetes</taxon>
        <taxon>Kitasatosporales</taxon>
        <taxon>Streptomycetaceae</taxon>
        <taxon>Streptomyces</taxon>
    </lineage>
</organism>
<evidence type="ECO:0000313" key="4">
    <source>
        <dbReference type="Proteomes" id="UP000268652"/>
    </source>
</evidence>
<feature type="transmembrane region" description="Helical" evidence="1">
    <location>
        <begin position="79"/>
        <end position="99"/>
    </location>
</feature>
<gene>
    <name evidence="3" type="ORF">D7318_07060</name>
    <name evidence="2" type="ORF">D7319_03420</name>
</gene>
<keyword evidence="1" id="KW-0472">Membrane</keyword>
<keyword evidence="1" id="KW-0812">Transmembrane</keyword>
<evidence type="ECO:0000313" key="3">
    <source>
        <dbReference type="EMBL" id="RKN25979.1"/>
    </source>
</evidence>
<sequence>MARTWLISPYTPRHEFPPALRRRHTLEHVAEVGFADLARHPLPHTRGNPKLPFIVPAAVFIGLGLIGGIAMAANGQPFWILPLCGLGAWLAIIALPFLLPQYLLRERRRARVERAAEALPTHRGAPGTVPGQLGKEPGVVAFADGWIRVIAPHGQLAALPFGEIQVAEELLGKGLWGFPGVDIMNRAGEWTEIRTMDNRELLDALERSGVPVLRTAKGIR</sequence>
<dbReference type="AlphaFoldDB" id="A0A3A9WGP3"/>